<feature type="compositionally biased region" description="Basic and acidic residues" evidence="1">
    <location>
        <begin position="1"/>
        <end position="12"/>
    </location>
</feature>
<reference evidence="2 3" key="1">
    <citation type="submission" date="2019-03" db="EMBL/GenBank/DDBJ databases">
        <title>First draft genome of Liparis tanakae, snailfish: a comprehensive survey of snailfish specific genes.</title>
        <authorList>
            <person name="Kim W."/>
            <person name="Song I."/>
            <person name="Jeong J.-H."/>
            <person name="Kim D."/>
            <person name="Kim S."/>
            <person name="Ryu S."/>
            <person name="Song J.Y."/>
            <person name="Lee S.K."/>
        </authorList>
    </citation>
    <scope>NUCLEOTIDE SEQUENCE [LARGE SCALE GENOMIC DNA]</scope>
    <source>
        <tissue evidence="2">Muscle</tissue>
    </source>
</reference>
<gene>
    <name evidence="2" type="ORF">EYF80_065945</name>
</gene>
<proteinExistence type="predicted"/>
<keyword evidence="3" id="KW-1185">Reference proteome</keyword>
<organism evidence="2 3">
    <name type="scientific">Liparis tanakae</name>
    <name type="common">Tanaka's snailfish</name>
    <dbReference type="NCBI Taxonomy" id="230148"/>
    <lineage>
        <taxon>Eukaryota</taxon>
        <taxon>Metazoa</taxon>
        <taxon>Chordata</taxon>
        <taxon>Craniata</taxon>
        <taxon>Vertebrata</taxon>
        <taxon>Euteleostomi</taxon>
        <taxon>Actinopterygii</taxon>
        <taxon>Neopterygii</taxon>
        <taxon>Teleostei</taxon>
        <taxon>Neoteleostei</taxon>
        <taxon>Acanthomorphata</taxon>
        <taxon>Eupercaria</taxon>
        <taxon>Perciformes</taxon>
        <taxon>Cottioidei</taxon>
        <taxon>Cottales</taxon>
        <taxon>Liparidae</taxon>
        <taxon>Liparis</taxon>
    </lineage>
</organism>
<dbReference type="OrthoDB" id="10566804at2759"/>
<sequence>MDHDPDLHDPSDGGRGGVGGASAGPWHQTSRSNGPNETSRLASSLSDLYVEEDSSPFSPLTPPSLYRYGNGPRGAQQEVNNNNNSGPYGSVAPGGRPGPQDFIPYRSPGPYSPLKAPSGRYLSRSIPVSPTPLC</sequence>
<evidence type="ECO:0000313" key="2">
    <source>
        <dbReference type="EMBL" id="TNN23932.1"/>
    </source>
</evidence>
<comment type="caution">
    <text evidence="2">The sequence shown here is derived from an EMBL/GenBank/DDBJ whole genome shotgun (WGS) entry which is preliminary data.</text>
</comment>
<evidence type="ECO:0000256" key="1">
    <source>
        <dbReference type="SAM" id="MobiDB-lite"/>
    </source>
</evidence>
<feature type="compositionally biased region" description="Gly residues" evidence="1">
    <location>
        <begin position="13"/>
        <end position="22"/>
    </location>
</feature>
<feature type="region of interest" description="Disordered" evidence="1">
    <location>
        <begin position="1"/>
        <end position="134"/>
    </location>
</feature>
<protein>
    <submittedName>
        <fullName evidence="2">Uncharacterized protein</fullName>
    </submittedName>
</protein>
<dbReference type="Proteomes" id="UP000314294">
    <property type="component" value="Unassembled WGS sequence"/>
</dbReference>
<dbReference type="EMBL" id="SRLO01016910">
    <property type="protein sequence ID" value="TNN23932.1"/>
    <property type="molecule type" value="Genomic_DNA"/>
</dbReference>
<accession>A0A4Z2E6F8</accession>
<feature type="compositionally biased region" description="Polar residues" evidence="1">
    <location>
        <begin position="27"/>
        <end position="46"/>
    </location>
</feature>
<dbReference type="AlphaFoldDB" id="A0A4Z2E6F8"/>
<evidence type="ECO:0000313" key="3">
    <source>
        <dbReference type="Proteomes" id="UP000314294"/>
    </source>
</evidence>
<feature type="compositionally biased region" description="Polar residues" evidence="1">
    <location>
        <begin position="77"/>
        <end position="87"/>
    </location>
</feature>
<name>A0A4Z2E6F8_9TELE</name>